<feature type="domain" description="O-acyltransferase WSD1-like N-terminal" evidence="12">
    <location>
        <begin position="4"/>
        <end position="266"/>
    </location>
</feature>
<comment type="similarity">
    <text evidence="3 11">Belongs to the long-chain O-acyltransferase family.</text>
</comment>
<sequence length="466" mass="50434">MERMSGLDASFLYVESPTQLMTIGVVALVDPGSFDRAEGGYSFERMRDRLAERVAEIPVLLRKPRPVPLGLDHPLWVVDEDFDLDRHVHRLAVPSPAGLEEVSDIVGHMSGIPMPHDRPLWEMWFIEGMADGRVAIFAKLHHSMVDGVASADVIGQLCGLAPTDEQAAREARAERQPTAAELLGRGLLKSLARPVGIVRLLPHTVTGISRTVRRAASGTTMAAPFRAPRLPFNGAVTGHRTVALADLSLEEMKEVRALTGATVNDVLLTVCGGALRRYLAERDLLPEQTLVANIPVSVRATSERATGSNKVSILFVRLGSHVEDHLERLMTVHKDTRSAKEHSTALGPDTLHDWAEVGSSPLVGVVMRSYSNLRLADRHRVVHNLTISNIPGPPGPLTFLGGRLDAVYPLGPVMDGAGLNLTAMSLDGTLHVGLHGCREQIPDVWSLAGHVGPVMAELLAQVRSRA</sequence>
<evidence type="ECO:0000256" key="6">
    <source>
        <dbReference type="ARBA" id="ARBA00022679"/>
    </source>
</evidence>
<evidence type="ECO:0000256" key="2">
    <source>
        <dbReference type="ARBA" id="ARBA00005189"/>
    </source>
</evidence>
<evidence type="ECO:0000256" key="1">
    <source>
        <dbReference type="ARBA" id="ARBA00004771"/>
    </source>
</evidence>
<dbReference type="EMBL" id="JAVDYG010000001">
    <property type="protein sequence ID" value="MDR7363537.1"/>
    <property type="molecule type" value="Genomic_DNA"/>
</dbReference>
<proteinExistence type="inferred from homology"/>
<accession>A0ABU2BYT6</accession>
<organism evidence="14 15">
    <name type="scientific">Nocardioides marmoribigeumensis</name>
    <dbReference type="NCBI Taxonomy" id="433649"/>
    <lineage>
        <taxon>Bacteria</taxon>
        <taxon>Bacillati</taxon>
        <taxon>Actinomycetota</taxon>
        <taxon>Actinomycetes</taxon>
        <taxon>Propionibacteriales</taxon>
        <taxon>Nocardioidaceae</taxon>
        <taxon>Nocardioides</taxon>
    </lineage>
</organism>
<dbReference type="SUPFAM" id="SSF52777">
    <property type="entry name" value="CoA-dependent acyltransferases"/>
    <property type="match status" value="2"/>
</dbReference>
<dbReference type="PANTHER" id="PTHR31650:SF1">
    <property type="entry name" value="WAX ESTER SYNTHASE_DIACYLGLYCEROL ACYLTRANSFERASE 4-RELATED"/>
    <property type="match status" value="1"/>
</dbReference>
<reference evidence="14 15" key="1">
    <citation type="submission" date="2023-07" db="EMBL/GenBank/DDBJ databases">
        <title>Sequencing the genomes of 1000 actinobacteria strains.</title>
        <authorList>
            <person name="Klenk H.-P."/>
        </authorList>
    </citation>
    <scope>NUCLEOTIDE SEQUENCE [LARGE SCALE GENOMIC DNA]</scope>
    <source>
        <strain evidence="14 15">DSM 19426</strain>
    </source>
</reference>
<dbReference type="GO" id="GO:0004144">
    <property type="term" value="F:diacylglycerol O-acyltransferase activity"/>
    <property type="evidence" value="ECO:0007669"/>
    <property type="project" value="UniProtKB-EC"/>
</dbReference>
<evidence type="ECO:0000256" key="3">
    <source>
        <dbReference type="ARBA" id="ARBA00009587"/>
    </source>
</evidence>
<evidence type="ECO:0000256" key="4">
    <source>
        <dbReference type="ARBA" id="ARBA00013244"/>
    </source>
</evidence>
<dbReference type="InterPro" id="IPR045034">
    <property type="entry name" value="O-acyltransferase_WSD1-like"/>
</dbReference>
<dbReference type="PANTHER" id="PTHR31650">
    <property type="entry name" value="O-ACYLTRANSFERASE (WSD1-LIKE) FAMILY PROTEIN"/>
    <property type="match status" value="1"/>
</dbReference>
<name>A0ABU2BYT6_9ACTN</name>
<keyword evidence="6 11" id="KW-0808">Transferase</keyword>
<comment type="caution">
    <text evidence="14">The sequence shown here is derived from an EMBL/GenBank/DDBJ whole genome shotgun (WGS) entry which is preliminary data.</text>
</comment>
<dbReference type="InterPro" id="IPR014292">
    <property type="entry name" value="Acyl_transf_WS/DGAT"/>
</dbReference>
<dbReference type="InterPro" id="IPR009721">
    <property type="entry name" value="O-acyltransferase_WSD1_C"/>
</dbReference>
<evidence type="ECO:0000256" key="7">
    <source>
        <dbReference type="ARBA" id="ARBA00022798"/>
    </source>
</evidence>
<comment type="catalytic activity">
    <reaction evidence="10 11">
        <text>an acyl-CoA + a 1,2-diacyl-sn-glycerol = a triacyl-sn-glycerol + CoA</text>
        <dbReference type="Rhea" id="RHEA:10868"/>
        <dbReference type="ChEBI" id="CHEBI:17815"/>
        <dbReference type="ChEBI" id="CHEBI:57287"/>
        <dbReference type="ChEBI" id="CHEBI:58342"/>
        <dbReference type="ChEBI" id="CHEBI:64615"/>
        <dbReference type="EC" id="2.3.1.20"/>
    </reaction>
</comment>
<evidence type="ECO:0000259" key="12">
    <source>
        <dbReference type="Pfam" id="PF03007"/>
    </source>
</evidence>
<keyword evidence="8 11" id="KW-0443">Lipid metabolism</keyword>
<dbReference type="Pfam" id="PF06974">
    <property type="entry name" value="WS_DGAT_C"/>
    <property type="match status" value="1"/>
</dbReference>
<dbReference type="Pfam" id="PF03007">
    <property type="entry name" value="WS_DGAT_cat"/>
    <property type="match status" value="1"/>
</dbReference>
<evidence type="ECO:0000256" key="9">
    <source>
        <dbReference type="ARBA" id="ARBA00023315"/>
    </source>
</evidence>
<evidence type="ECO:0000313" key="14">
    <source>
        <dbReference type="EMBL" id="MDR7363537.1"/>
    </source>
</evidence>
<evidence type="ECO:0000256" key="10">
    <source>
        <dbReference type="ARBA" id="ARBA00048109"/>
    </source>
</evidence>
<dbReference type="InterPro" id="IPR004255">
    <property type="entry name" value="O-acyltransferase_WSD1_N"/>
</dbReference>
<keyword evidence="7 11" id="KW-0319">Glycerol metabolism</keyword>
<protein>
    <recommendedName>
        <fullName evidence="4 11">Diacylglycerol O-acyltransferase</fullName>
        <ecNumber evidence="4 11">2.3.1.20</ecNumber>
    </recommendedName>
</protein>
<evidence type="ECO:0000256" key="8">
    <source>
        <dbReference type="ARBA" id="ARBA00023098"/>
    </source>
</evidence>
<dbReference type="NCBIfam" id="TIGR02946">
    <property type="entry name" value="acyl_WS_DGAT"/>
    <property type="match status" value="1"/>
</dbReference>
<evidence type="ECO:0000256" key="5">
    <source>
        <dbReference type="ARBA" id="ARBA00022516"/>
    </source>
</evidence>
<keyword evidence="9 11" id="KW-0012">Acyltransferase</keyword>
<dbReference type="EC" id="2.3.1.20" evidence="4 11"/>
<feature type="domain" description="O-acyltransferase WSD1 C-terminal" evidence="13">
    <location>
        <begin position="309"/>
        <end position="454"/>
    </location>
</feature>
<evidence type="ECO:0000313" key="15">
    <source>
        <dbReference type="Proteomes" id="UP001183648"/>
    </source>
</evidence>
<dbReference type="RefSeq" id="WP_310304039.1">
    <property type="nucleotide sequence ID" value="NZ_BAAAPS010000003.1"/>
</dbReference>
<keyword evidence="5 11" id="KW-0444">Lipid biosynthesis</keyword>
<keyword evidence="15" id="KW-1185">Reference proteome</keyword>
<evidence type="ECO:0000259" key="13">
    <source>
        <dbReference type="Pfam" id="PF06974"/>
    </source>
</evidence>
<gene>
    <name evidence="14" type="ORF">J2S63_003090</name>
</gene>
<comment type="pathway">
    <text evidence="2">Lipid metabolism.</text>
</comment>
<comment type="pathway">
    <text evidence="1 11">Glycerolipid metabolism; triacylglycerol biosynthesis.</text>
</comment>
<dbReference type="Gene3D" id="3.30.559.30">
    <property type="entry name" value="Nonribosomal peptide synthetase, condensation domain"/>
    <property type="match status" value="1"/>
</dbReference>
<evidence type="ECO:0000256" key="11">
    <source>
        <dbReference type="RuleBase" id="RU361241"/>
    </source>
</evidence>
<dbReference type="Proteomes" id="UP001183648">
    <property type="component" value="Unassembled WGS sequence"/>
</dbReference>